<evidence type="ECO:0000313" key="1">
    <source>
        <dbReference type="EMBL" id="KKK52278.1"/>
    </source>
</evidence>
<gene>
    <name evidence="1" type="ORF">LCGC14_3106510</name>
</gene>
<proteinExistence type="predicted"/>
<dbReference type="Gene3D" id="3.40.91.30">
    <property type="match status" value="1"/>
</dbReference>
<organism evidence="1">
    <name type="scientific">marine sediment metagenome</name>
    <dbReference type="NCBI Taxonomy" id="412755"/>
    <lineage>
        <taxon>unclassified sequences</taxon>
        <taxon>metagenomes</taxon>
        <taxon>ecological metagenomes</taxon>
    </lineage>
</organism>
<reference evidence="1" key="1">
    <citation type="journal article" date="2015" name="Nature">
        <title>Complex archaea that bridge the gap between prokaryotes and eukaryotes.</title>
        <authorList>
            <person name="Spang A."/>
            <person name="Saw J.H."/>
            <person name="Jorgensen S.L."/>
            <person name="Zaremba-Niedzwiedzka K."/>
            <person name="Martijn J."/>
            <person name="Lind A.E."/>
            <person name="van Eijk R."/>
            <person name="Schleper C."/>
            <person name="Guy L."/>
            <person name="Ettema T.J."/>
        </authorList>
    </citation>
    <scope>NUCLEOTIDE SEQUENCE</scope>
</reference>
<name>A0A0F8W6L4_9ZZZZ</name>
<dbReference type="InterPro" id="IPR011335">
    <property type="entry name" value="Restrct_endonuc-II-like"/>
</dbReference>
<dbReference type="AlphaFoldDB" id="A0A0F8W6L4"/>
<dbReference type="EMBL" id="LAZR01067100">
    <property type="protein sequence ID" value="KKK52278.1"/>
    <property type="molecule type" value="Genomic_DNA"/>
</dbReference>
<accession>A0A0F8W6L4</accession>
<comment type="caution">
    <text evidence="1">The sequence shown here is derived from an EMBL/GenBank/DDBJ whole genome shotgun (WGS) entry which is preliminary data.</text>
</comment>
<sequence>MRRGQRKSGKRSGLEDRIAKELDDADITYEYEPIQLEYDESLRKNLARCADCQSKNLLRTGWYTPDFVLASGLVIETLKNIDMVGSDFQMIFPGTCGKGGQGVPTDCGG</sequence>
<protein>
    <submittedName>
        <fullName evidence="1">Uncharacterized protein</fullName>
    </submittedName>
</protein>
<dbReference type="SUPFAM" id="SSF52980">
    <property type="entry name" value="Restriction endonuclease-like"/>
    <property type="match status" value="1"/>
</dbReference>
<feature type="non-terminal residue" evidence="1">
    <location>
        <position position="109"/>
    </location>
</feature>